<feature type="transmembrane region" description="Helical" evidence="1">
    <location>
        <begin position="44"/>
        <end position="64"/>
    </location>
</feature>
<feature type="transmembrane region" description="Helical" evidence="1">
    <location>
        <begin position="125"/>
        <end position="143"/>
    </location>
</feature>
<gene>
    <name evidence="2" type="ORF">AFUB_085070</name>
</gene>
<keyword evidence="1" id="KW-0812">Transmembrane</keyword>
<dbReference type="EMBL" id="DS499600">
    <property type="protein sequence ID" value="EDP49057.1"/>
    <property type="molecule type" value="Genomic_DNA"/>
</dbReference>
<dbReference type="Proteomes" id="UP000001699">
    <property type="component" value="Unassembled WGS sequence"/>
</dbReference>
<feature type="transmembrane region" description="Helical" evidence="1">
    <location>
        <begin position="163"/>
        <end position="190"/>
    </location>
</feature>
<reference evidence="2 3" key="1">
    <citation type="journal article" date="2008" name="PLoS Genet.">
        <title>Genomic islands in the pathogenic filamentous fungus Aspergillus fumigatus.</title>
        <authorList>
            <person name="Fedorova N.D."/>
            <person name="Khaldi N."/>
            <person name="Joardar V.S."/>
            <person name="Maiti R."/>
            <person name="Amedeo P."/>
            <person name="Anderson M.J."/>
            <person name="Crabtree J."/>
            <person name="Silva J.C."/>
            <person name="Badger J.H."/>
            <person name="Albarraq A."/>
            <person name="Angiuoli S."/>
            <person name="Bussey H."/>
            <person name="Bowyer P."/>
            <person name="Cotty P.J."/>
            <person name="Dyer P.S."/>
            <person name="Egan A."/>
            <person name="Galens K."/>
            <person name="Fraser-Liggett C.M."/>
            <person name="Haas B.J."/>
            <person name="Inman J.M."/>
            <person name="Kent R."/>
            <person name="Lemieux S."/>
            <person name="Malavazi I."/>
            <person name="Orvis J."/>
            <person name="Roemer T."/>
            <person name="Ronning C.M."/>
            <person name="Sundaram J.P."/>
            <person name="Sutton G."/>
            <person name="Turner G."/>
            <person name="Venter J.C."/>
            <person name="White O.R."/>
            <person name="Whitty B.R."/>
            <person name="Youngman P."/>
            <person name="Wolfe K.H."/>
            <person name="Goldman G.H."/>
            <person name="Wortman J.R."/>
            <person name="Jiang B."/>
            <person name="Denning D.W."/>
            <person name="Nierman W.C."/>
        </authorList>
    </citation>
    <scope>NUCLEOTIDE SEQUENCE [LARGE SCALE GENOMIC DNA]</scope>
    <source>
        <strain evidence="3">CBS 144.89 / FGSC A1163 / CEA10</strain>
    </source>
</reference>
<name>B0YAL4_ASPFC</name>
<feature type="transmembrane region" description="Helical" evidence="1">
    <location>
        <begin position="251"/>
        <end position="273"/>
    </location>
</feature>
<accession>B0YAL4</accession>
<dbReference type="AlphaFoldDB" id="B0YAL4"/>
<evidence type="ECO:0000313" key="3">
    <source>
        <dbReference type="Proteomes" id="UP000001699"/>
    </source>
</evidence>
<dbReference type="HOGENOM" id="CLU_068498_0_0_1"/>
<feature type="transmembrane region" description="Helical" evidence="1">
    <location>
        <begin position="12"/>
        <end position="32"/>
    </location>
</feature>
<sequence>MDGSRYQLVDSLYGPGTVGAWLLSLCAVLISWTLNTSSRRKDTISVDFITTLLLPFIAAGHAIFQITRLPAPVAEVITAQQVELQRYASALEAPLNICETFSVAALLLAVFCGPWWGSDPKWTRLGLVLIVGLLSWGTENIMFGLGTLKGVRAPEMTLTRPYLFFFTPIVASTWAFLALCLAVGAIVWIVSIGNNQATRRGLERRHLQRAPSRVFDESRPYKPSRITQETRDYALHELQALEPMSRSIQMVTFVSILFLPFSLIASTFGFMSVDMKSLSSTSQNQFILIPNSNGSLSHLDQLLALVGDVKWDMFQNFLSRDDVPYDKRKFQVDKQQPWLSTTLPWLGCERGIHVAMWDGSARRQRGASRVRGFKWRRYSYQMCLH</sequence>
<feature type="transmembrane region" description="Helical" evidence="1">
    <location>
        <begin position="93"/>
        <end position="113"/>
    </location>
</feature>
<keyword evidence="1" id="KW-0472">Membrane</keyword>
<dbReference type="VEuPathDB" id="FungiDB:AFUB_085070"/>
<keyword evidence="1" id="KW-1133">Transmembrane helix</keyword>
<protein>
    <submittedName>
        <fullName evidence="2">Uncharacterized protein</fullName>
    </submittedName>
</protein>
<proteinExistence type="predicted"/>
<keyword evidence="3" id="KW-1185">Reference proteome</keyword>
<evidence type="ECO:0000256" key="1">
    <source>
        <dbReference type="SAM" id="Phobius"/>
    </source>
</evidence>
<organism evidence="2 3">
    <name type="scientific">Aspergillus fumigatus (strain CBS 144.89 / FGSC A1163 / CEA10)</name>
    <name type="common">Neosartorya fumigata</name>
    <dbReference type="NCBI Taxonomy" id="451804"/>
    <lineage>
        <taxon>Eukaryota</taxon>
        <taxon>Fungi</taxon>
        <taxon>Dikarya</taxon>
        <taxon>Ascomycota</taxon>
        <taxon>Pezizomycotina</taxon>
        <taxon>Eurotiomycetes</taxon>
        <taxon>Eurotiomycetidae</taxon>
        <taxon>Eurotiales</taxon>
        <taxon>Aspergillaceae</taxon>
        <taxon>Aspergillus</taxon>
        <taxon>Aspergillus subgen. Fumigati</taxon>
    </lineage>
</organism>
<evidence type="ECO:0000313" key="2">
    <source>
        <dbReference type="EMBL" id="EDP49057.1"/>
    </source>
</evidence>